<proteinExistence type="predicted"/>
<reference evidence="1" key="1">
    <citation type="journal article" date="2024" name="Antonie Van Leeuwenhoek">
        <title>Bradyrhizobium ontarionense sp. nov., a novel bacterial symbiont isolated from Aeschynomene indica (Indian jointvetch), harbours photosynthesis, nitrogen fixation and nitrous oxide (N2O) reductase genes.</title>
        <authorList>
            <person name="Bromfield E.S.P."/>
            <person name="Cloutier S."/>
        </authorList>
    </citation>
    <scope>NUCLEOTIDE SEQUENCE</scope>
    <source>
        <strain evidence="1">A19</strain>
    </source>
</reference>
<protein>
    <submittedName>
        <fullName evidence="1">DUF2846 domain-containing protein</fullName>
    </submittedName>
</protein>
<accession>A0ABY3RAP4</accession>
<evidence type="ECO:0000313" key="1">
    <source>
        <dbReference type="EMBL" id="UFZ03881.1"/>
    </source>
</evidence>
<dbReference type="RefSeq" id="WP_231319894.1">
    <property type="nucleotide sequence ID" value="NZ_CP088156.1"/>
</dbReference>
<organism evidence="1 2">
    <name type="scientific">Bradyrhizobium ontarionense</name>
    <dbReference type="NCBI Taxonomy" id="2898149"/>
    <lineage>
        <taxon>Bacteria</taxon>
        <taxon>Pseudomonadati</taxon>
        <taxon>Pseudomonadota</taxon>
        <taxon>Alphaproteobacteria</taxon>
        <taxon>Hyphomicrobiales</taxon>
        <taxon>Nitrobacteraceae</taxon>
        <taxon>Bradyrhizobium</taxon>
    </lineage>
</organism>
<name>A0ABY3RAP4_9BRAD</name>
<evidence type="ECO:0000313" key="2">
    <source>
        <dbReference type="Proteomes" id="UP001431010"/>
    </source>
</evidence>
<dbReference type="Proteomes" id="UP001431010">
    <property type="component" value="Chromosome"/>
</dbReference>
<gene>
    <name evidence="1" type="ORF">LQG66_32575</name>
</gene>
<dbReference type="EMBL" id="CP088156">
    <property type="protein sequence ID" value="UFZ03881.1"/>
    <property type="molecule type" value="Genomic_DNA"/>
</dbReference>
<sequence length="164" mass="17153">MQLAGAAIALTAGCSSVPVQTEAAKPPEAPRPGYATLHVGRPTGFNVSIFPITIDIDGKTVASLAPGRYITVELAPGKHVMEVPNNAWSRAINGIPHQVEFTTTAGKTYYALPTDWYSGSTQRVTMVGSAVVVDRVADHQTAFAVQEAAAPPAEFASLSHTPSP</sequence>
<keyword evidence="2" id="KW-1185">Reference proteome</keyword>